<reference evidence="3" key="1">
    <citation type="journal article" date="2018" name="Int. J. Syst. Evol. Microbiol.">
        <title>Jatrophihabitans telluris sp. nov., isolated from sediment soil of lava forest wetlands and the emended description of the genus Jatrophihabitans.</title>
        <authorList>
            <person name="Lee K.C."/>
            <person name="Suh M.K."/>
            <person name="Eom M.K."/>
            <person name="Kim K.K."/>
            <person name="Kim J.S."/>
            <person name="Kim D.S."/>
            <person name="Ko S.H."/>
            <person name="Shin Y.K."/>
            <person name="Lee J.S."/>
        </authorList>
    </citation>
    <scope>NUCLEOTIDE SEQUENCE</scope>
    <source>
        <strain evidence="3">N237</strain>
    </source>
</reference>
<keyword evidence="2" id="KW-0472">Membrane</keyword>
<feature type="region of interest" description="Disordered" evidence="1">
    <location>
        <begin position="832"/>
        <end position="916"/>
    </location>
</feature>
<feature type="region of interest" description="Disordered" evidence="1">
    <location>
        <begin position="296"/>
        <end position="333"/>
    </location>
</feature>
<organism evidence="3 4">
    <name type="scientific">Jatrophihabitans telluris</name>
    <dbReference type="NCBI Taxonomy" id="2038343"/>
    <lineage>
        <taxon>Bacteria</taxon>
        <taxon>Bacillati</taxon>
        <taxon>Actinomycetota</taxon>
        <taxon>Actinomycetes</taxon>
        <taxon>Jatrophihabitantales</taxon>
        <taxon>Jatrophihabitantaceae</taxon>
        <taxon>Jatrophihabitans</taxon>
    </lineage>
</organism>
<dbReference type="RefSeq" id="WP_249771867.1">
    <property type="nucleotide sequence ID" value="NZ_CP097332.1"/>
</dbReference>
<evidence type="ECO:0000256" key="1">
    <source>
        <dbReference type="SAM" id="MobiDB-lite"/>
    </source>
</evidence>
<dbReference type="EMBL" id="CP097332">
    <property type="protein sequence ID" value="UQX88404.1"/>
    <property type="molecule type" value="Genomic_DNA"/>
</dbReference>
<evidence type="ECO:0000313" key="3">
    <source>
        <dbReference type="EMBL" id="UQX88404.1"/>
    </source>
</evidence>
<gene>
    <name evidence="3" type="ORF">M6D93_19300</name>
</gene>
<feature type="compositionally biased region" description="Low complexity" evidence="1">
    <location>
        <begin position="883"/>
        <end position="911"/>
    </location>
</feature>
<evidence type="ECO:0000313" key="4">
    <source>
        <dbReference type="Proteomes" id="UP001056336"/>
    </source>
</evidence>
<evidence type="ECO:0000256" key="2">
    <source>
        <dbReference type="SAM" id="Phobius"/>
    </source>
</evidence>
<evidence type="ECO:0008006" key="5">
    <source>
        <dbReference type="Google" id="ProtNLM"/>
    </source>
</evidence>
<protein>
    <recommendedName>
        <fullName evidence="5">PBP domain-containing protein</fullName>
    </recommendedName>
</protein>
<keyword evidence="4" id="KW-1185">Reference proteome</keyword>
<proteinExistence type="predicted"/>
<sequence>MIRQLRFRSAARLGTRPRRGVAFLAVLVLGAATTLSGDALAAGAGPAFTGSVTATRTHVVNGADKVVDSRHVTLSVDRTTNLQDQQVLQVTWSGAHPSANASADPNSTTADQAEYPMVLLQCRDTGSAATPVIDRVTPTTCWAPLGDERMQVNGGAGGADDVGNFPAWRLDRYAKAGDRQQYSGVPSPATATCPASGAVAQRAVPFVAADGTKYYGSGLNRSCGASPPEAATYFDAGTVSALPDNAAFVPTHADGTGNYAFNVRDAKTNASLGCSAKVACSLVAIPVMGISCNASLDNDDPNNPDDPGQPDRAATKCERGGDYPAGSAQSPGAVPQYAVSGRLWWSESNWRNRIVVPLSFAPGSEACDTLTSSAEPPAIYGSELLVQATTQWSTKLCLTPGASTFKHVQAAEPLSRTLVATGGVQGAFTSFAPSTPFGTPTVQAPVAATGFAISYTIDDKHGNPYTTLKLTPRLLAKLMTESYPGQDFVQRDYVYGSGTTAVKALANNPQNVTLDPEFQALNPNLPSAGNGASGVSSLLSISSQSDVMYALTSYLNADPEARAWLDGTPDPWGMTVNPNYKGVSLPVNTWPLADTWTVPSTAFPADLGRCETEVQPQPPYLPLIAGPSARLVDIAQSVQYAVPGDANACSNKRNEVDNTNYYTYTRAPKQSPGFRFVIGLTSLGDAQRYSLGTAALQTTSSVSSGAKYTDASGRSFAEPTSASLRAAFATLTRNTKTGVWDLGYDTLRTSAPTAYPGAMLVYADIPTKGLSSAAAASYASVLGYMIGPGQVSGTGVGQLPGGFLPITAANGLGAQAAYSTASIADVRAQQGLLPGQSRPPTGGSGGGTPSGAGSGSGTAMSGSGGSGGGTSGGGSSGLGGPAPAGSSAPTRTATTPTTASTSPAAPATAPALHSLGKTTGTSSHTYQGLLILLLALLLLGPVLVPATVLTMRWRGRR</sequence>
<reference evidence="3" key="2">
    <citation type="submission" date="2022-05" db="EMBL/GenBank/DDBJ databases">
        <authorList>
            <person name="Kim J.-S."/>
            <person name="Lee K."/>
            <person name="Suh M."/>
            <person name="Eom M."/>
            <person name="Kim J.-S."/>
            <person name="Kim D.-S."/>
            <person name="Ko S.-H."/>
            <person name="Shin Y."/>
            <person name="Lee J.-S."/>
        </authorList>
    </citation>
    <scope>NUCLEOTIDE SEQUENCE</scope>
    <source>
        <strain evidence="3">N237</strain>
    </source>
</reference>
<name>A0ABY4R011_9ACTN</name>
<dbReference type="Proteomes" id="UP001056336">
    <property type="component" value="Chromosome"/>
</dbReference>
<accession>A0ABY4R011</accession>
<keyword evidence="2" id="KW-0812">Transmembrane</keyword>
<feature type="compositionally biased region" description="Gly residues" evidence="1">
    <location>
        <begin position="842"/>
        <end position="882"/>
    </location>
</feature>
<feature type="transmembrane region" description="Helical" evidence="2">
    <location>
        <begin position="929"/>
        <end position="951"/>
    </location>
</feature>
<keyword evidence="2" id="KW-1133">Transmembrane helix</keyword>